<comment type="catalytic activity">
    <reaction evidence="4">
        <text>a 1-O-alkyl-2-acetyl-sn-glycero-3-phosphocholine + H2O = a 1-O-alkyl-sn-glycero-3-phosphocholine + acetate + H(+)</text>
        <dbReference type="Rhea" id="RHEA:17777"/>
        <dbReference type="ChEBI" id="CHEBI:15377"/>
        <dbReference type="ChEBI" id="CHEBI:15378"/>
        <dbReference type="ChEBI" id="CHEBI:30089"/>
        <dbReference type="ChEBI" id="CHEBI:30909"/>
        <dbReference type="ChEBI" id="CHEBI:36707"/>
        <dbReference type="EC" id="3.1.1.47"/>
    </reaction>
</comment>
<protein>
    <recommendedName>
        <fullName evidence="4">Putative phospholipase</fullName>
        <ecNumber evidence="4">3.1.1.47</ecNumber>
    </recommendedName>
</protein>
<feature type="active site" description="Charge relay system" evidence="5">
    <location>
        <position position="385"/>
    </location>
</feature>
<dbReference type="Proteomes" id="UP000800235">
    <property type="component" value="Unassembled WGS sequence"/>
</dbReference>
<dbReference type="EMBL" id="MU007047">
    <property type="protein sequence ID" value="KAF2429373.1"/>
    <property type="molecule type" value="Genomic_DNA"/>
</dbReference>
<accession>A0A9P4NQ06</accession>
<dbReference type="EC" id="3.1.1.47" evidence="4"/>
<evidence type="ECO:0000313" key="8">
    <source>
        <dbReference type="Proteomes" id="UP000800235"/>
    </source>
</evidence>
<feature type="active site" description="Nucleophile" evidence="5">
    <location>
        <position position="259"/>
    </location>
</feature>
<dbReference type="PIRSF" id="PIRSF018169">
    <property type="entry name" value="PAF_acetylhydrolase"/>
    <property type="match status" value="1"/>
</dbReference>
<evidence type="ECO:0000256" key="4">
    <source>
        <dbReference type="PIRNR" id="PIRNR018169"/>
    </source>
</evidence>
<proteinExistence type="inferred from homology"/>
<evidence type="ECO:0000256" key="1">
    <source>
        <dbReference type="ARBA" id="ARBA00022801"/>
    </source>
</evidence>
<dbReference type="SUPFAM" id="SSF53474">
    <property type="entry name" value="alpha/beta-Hydrolases"/>
    <property type="match status" value="1"/>
</dbReference>
<keyword evidence="3 4" id="KW-0443">Lipid metabolism</keyword>
<comment type="similarity">
    <text evidence="4">Belongs to the serine esterase family.</text>
</comment>
<dbReference type="InterPro" id="IPR029058">
    <property type="entry name" value="AB_hydrolase_fold"/>
</dbReference>
<evidence type="ECO:0000256" key="6">
    <source>
        <dbReference type="SAM" id="MobiDB-lite"/>
    </source>
</evidence>
<evidence type="ECO:0000256" key="5">
    <source>
        <dbReference type="PIRSR" id="PIRSR018169-1"/>
    </source>
</evidence>
<dbReference type="GO" id="GO:0016042">
    <property type="term" value="P:lipid catabolic process"/>
    <property type="evidence" value="ECO:0007669"/>
    <property type="project" value="UniProtKB-KW"/>
</dbReference>
<dbReference type="OrthoDB" id="2363873at2759"/>
<keyword evidence="2 4" id="KW-0442">Lipid degradation</keyword>
<feature type="compositionally biased region" description="Basic and acidic residues" evidence="6">
    <location>
        <begin position="475"/>
        <end position="491"/>
    </location>
</feature>
<dbReference type="PANTHER" id="PTHR10272:SF7">
    <property type="entry name" value="PHOSPHOLIPASE-RELATED"/>
    <property type="match status" value="1"/>
</dbReference>
<dbReference type="GO" id="GO:0003847">
    <property type="term" value="F:1-alkyl-2-acetylglycerophosphocholine esterase activity"/>
    <property type="evidence" value="ECO:0007669"/>
    <property type="project" value="UniProtKB-UniRule"/>
</dbReference>
<dbReference type="AlphaFoldDB" id="A0A9P4NQ06"/>
<evidence type="ECO:0000313" key="7">
    <source>
        <dbReference type="EMBL" id="KAF2429373.1"/>
    </source>
</evidence>
<reference evidence="7" key="1">
    <citation type="journal article" date="2020" name="Stud. Mycol.">
        <title>101 Dothideomycetes genomes: a test case for predicting lifestyles and emergence of pathogens.</title>
        <authorList>
            <person name="Haridas S."/>
            <person name="Albert R."/>
            <person name="Binder M."/>
            <person name="Bloem J."/>
            <person name="Labutti K."/>
            <person name="Salamov A."/>
            <person name="Andreopoulos B."/>
            <person name="Baker S."/>
            <person name="Barry K."/>
            <person name="Bills G."/>
            <person name="Bluhm B."/>
            <person name="Cannon C."/>
            <person name="Castanera R."/>
            <person name="Culley D."/>
            <person name="Daum C."/>
            <person name="Ezra D."/>
            <person name="Gonzalez J."/>
            <person name="Henrissat B."/>
            <person name="Kuo A."/>
            <person name="Liang C."/>
            <person name="Lipzen A."/>
            <person name="Lutzoni F."/>
            <person name="Magnuson J."/>
            <person name="Mondo S."/>
            <person name="Nolan M."/>
            <person name="Ohm R."/>
            <person name="Pangilinan J."/>
            <person name="Park H.-J."/>
            <person name="Ramirez L."/>
            <person name="Alfaro M."/>
            <person name="Sun H."/>
            <person name="Tritt A."/>
            <person name="Yoshinaga Y."/>
            <person name="Zwiers L.-H."/>
            <person name="Turgeon B."/>
            <person name="Goodwin S."/>
            <person name="Spatafora J."/>
            <person name="Crous P."/>
            <person name="Grigoriev I."/>
        </authorList>
    </citation>
    <scope>NUCLEOTIDE SEQUENCE</scope>
    <source>
        <strain evidence="7">CBS 130266</strain>
    </source>
</reference>
<evidence type="ECO:0000256" key="3">
    <source>
        <dbReference type="ARBA" id="ARBA00023098"/>
    </source>
</evidence>
<comment type="caution">
    <text evidence="7">The sequence shown here is derived from an EMBL/GenBank/DDBJ whole genome shotgun (WGS) entry which is preliminary data.</text>
</comment>
<name>A0A9P4NQ06_9PEZI</name>
<dbReference type="PANTHER" id="PTHR10272">
    <property type="entry name" value="PLATELET-ACTIVATING FACTOR ACETYLHYDROLASE"/>
    <property type="match status" value="1"/>
</dbReference>
<feature type="region of interest" description="Disordered" evidence="6">
    <location>
        <begin position="475"/>
        <end position="503"/>
    </location>
</feature>
<sequence length="503" mass="55368">MWPFVPGFPKYTGPYSVGSVDVELPVDKLDSPSPAPVDADIGTVAFRIFYPSDGNGSSRPVRWVPGPQRAHLSAYGRFLGANSIFSEAFSFLSQNLYYTSIPAIRNAALLASPTSSKRWPVMIFSHGLGGSRNAYSQVLGSIASHGVIVIASDHRDGSAPLSYVRATATSPAKLVDYEKYSHSPTPEVYAGRDRQLKTRLWELGLIHDGLLKIDEGHYPENLDPNSTSTWKKDFNDVLKMFVGQLDVHRPGSITWAGHSFGATSTVQLLKSTYWQTTEPNTISTSPIFNPSPSSRLAAQITPSSPAILLDMWCLPFRSPDTRLLWEKPMPCYASSGPGGIGLLSILSEAFFKWSGNSKDVIRIISPPTGSSKAGPHCFYPRAAAHLSQSDFGVLFPWPTKKVFKTEDPKRYITLNVRAVLEMLRINGFEVAPTSKVDMELTADEQVKVDDSGHDWKILDKNGAIDGWVNVKVPKEVRSNENTENDKRRNEGPVETEVLGEVKI</sequence>
<evidence type="ECO:0000256" key="2">
    <source>
        <dbReference type="ARBA" id="ARBA00022963"/>
    </source>
</evidence>
<organism evidence="7 8">
    <name type="scientific">Tothia fuscella</name>
    <dbReference type="NCBI Taxonomy" id="1048955"/>
    <lineage>
        <taxon>Eukaryota</taxon>
        <taxon>Fungi</taxon>
        <taxon>Dikarya</taxon>
        <taxon>Ascomycota</taxon>
        <taxon>Pezizomycotina</taxon>
        <taxon>Dothideomycetes</taxon>
        <taxon>Pleosporomycetidae</taxon>
        <taxon>Venturiales</taxon>
        <taxon>Cylindrosympodiaceae</taxon>
        <taxon>Tothia</taxon>
    </lineage>
</organism>
<keyword evidence="1 4" id="KW-0378">Hydrolase</keyword>
<feature type="active site" description="Charge relay system" evidence="5">
    <location>
        <position position="310"/>
    </location>
</feature>
<dbReference type="InterPro" id="IPR016715">
    <property type="entry name" value="PAF_acetylhydro_eukaryote"/>
</dbReference>
<dbReference type="Gene3D" id="3.40.50.1820">
    <property type="entry name" value="alpha/beta hydrolase"/>
    <property type="match status" value="1"/>
</dbReference>
<keyword evidence="8" id="KW-1185">Reference proteome</keyword>
<gene>
    <name evidence="7" type="ORF">EJ08DRAFT_276627</name>
</gene>
<dbReference type="Pfam" id="PF03403">
    <property type="entry name" value="PAF-AH_p_II"/>
    <property type="match status" value="1"/>
</dbReference>